<gene>
    <name evidence="6" type="primary">PAAF1</name>
    <name evidence="6" type="ORF">Anas_01253</name>
</gene>
<dbReference type="GO" id="GO:0000502">
    <property type="term" value="C:proteasome complex"/>
    <property type="evidence" value="ECO:0007669"/>
    <property type="project" value="UniProtKB-KW"/>
</dbReference>
<keyword evidence="2" id="KW-0677">Repeat</keyword>
<dbReference type="InterPro" id="IPR015943">
    <property type="entry name" value="WD40/YVTN_repeat-like_dom_sf"/>
</dbReference>
<dbReference type="InterPro" id="IPR001680">
    <property type="entry name" value="WD40_rpt"/>
</dbReference>
<comment type="caution">
    <text evidence="6">The sequence shown here is derived from an EMBL/GenBank/DDBJ whole genome shotgun (WGS) entry which is preliminary data.</text>
</comment>
<dbReference type="InterPro" id="IPR051179">
    <property type="entry name" value="WD_repeat_multifunction"/>
</dbReference>
<organism evidence="6 7">
    <name type="scientific">Armadillidium nasatum</name>
    <dbReference type="NCBI Taxonomy" id="96803"/>
    <lineage>
        <taxon>Eukaryota</taxon>
        <taxon>Metazoa</taxon>
        <taxon>Ecdysozoa</taxon>
        <taxon>Arthropoda</taxon>
        <taxon>Crustacea</taxon>
        <taxon>Multicrustacea</taxon>
        <taxon>Malacostraca</taxon>
        <taxon>Eumalacostraca</taxon>
        <taxon>Peracarida</taxon>
        <taxon>Isopoda</taxon>
        <taxon>Oniscidea</taxon>
        <taxon>Crinocheta</taxon>
        <taxon>Armadillidiidae</taxon>
        <taxon>Armadillidium</taxon>
    </lineage>
</organism>
<keyword evidence="1 5" id="KW-0853">WD repeat</keyword>
<dbReference type="OrthoDB" id="27537at2759"/>
<keyword evidence="7" id="KW-1185">Reference proteome</keyword>
<dbReference type="InterPro" id="IPR036322">
    <property type="entry name" value="WD40_repeat_dom_sf"/>
</dbReference>
<evidence type="ECO:0000256" key="5">
    <source>
        <dbReference type="PROSITE-ProRule" id="PRU00221"/>
    </source>
</evidence>
<comment type="similarity">
    <text evidence="4">Belongs to the WD repeat PAAF1/RPN14 family.</text>
</comment>
<accession>A0A5N5T7V4</accession>
<dbReference type="EMBL" id="SEYY01011713">
    <property type="protein sequence ID" value="KAB7501100.1"/>
    <property type="molecule type" value="Genomic_DNA"/>
</dbReference>
<sequence>MQLKIWDAATGHCPVTLKGHTGSVTDFSIVERGKNIISVSKDGTARLWNCAQAKCLNVLVEGESEINCCDIIHVGNEVDIPDAMETTDELEFGTEGKLLAIGCEVGKVIIMSKITEVPQLLCHDSASSILCVKPLKSGFVLGRRDGLCQFYTLDGTSKVQLTGSNCDPIYDVSVDSNFVYTACRDKTIRKYRISDMNI</sequence>
<dbReference type="Gene3D" id="2.130.10.10">
    <property type="entry name" value="YVTN repeat-like/Quinoprotein amine dehydrogenase"/>
    <property type="match status" value="2"/>
</dbReference>
<dbReference type="PANTHER" id="PTHR19857:SF19">
    <property type="entry name" value="26S PROTEASOME REGULATORY SUBUNIT RPN14"/>
    <property type="match status" value="1"/>
</dbReference>
<feature type="repeat" description="WD" evidence="5">
    <location>
        <begin position="17"/>
        <end position="58"/>
    </location>
</feature>
<evidence type="ECO:0000256" key="2">
    <source>
        <dbReference type="ARBA" id="ARBA00022737"/>
    </source>
</evidence>
<dbReference type="PANTHER" id="PTHR19857">
    <property type="entry name" value="MITOCHONDRIAL DIVISION PROTEIN 1-RELATED"/>
    <property type="match status" value="1"/>
</dbReference>
<protein>
    <submittedName>
        <fullName evidence="6">Proteasomal ATPase-associated factor 1</fullName>
    </submittedName>
</protein>
<evidence type="ECO:0000256" key="3">
    <source>
        <dbReference type="ARBA" id="ARBA00022942"/>
    </source>
</evidence>
<keyword evidence="3" id="KW-0647">Proteasome</keyword>
<dbReference type="PROSITE" id="PS50294">
    <property type="entry name" value="WD_REPEATS_REGION"/>
    <property type="match status" value="1"/>
</dbReference>
<evidence type="ECO:0000256" key="4">
    <source>
        <dbReference type="ARBA" id="ARBA00038321"/>
    </source>
</evidence>
<dbReference type="PROSITE" id="PS50082">
    <property type="entry name" value="WD_REPEATS_2"/>
    <property type="match status" value="1"/>
</dbReference>
<name>A0A5N5T7V4_9CRUS</name>
<dbReference type="Proteomes" id="UP000326759">
    <property type="component" value="Unassembled WGS sequence"/>
</dbReference>
<evidence type="ECO:0000313" key="7">
    <source>
        <dbReference type="Proteomes" id="UP000326759"/>
    </source>
</evidence>
<evidence type="ECO:0000256" key="1">
    <source>
        <dbReference type="ARBA" id="ARBA00022574"/>
    </source>
</evidence>
<dbReference type="SUPFAM" id="SSF50978">
    <property type="entry name" value="WD40 repeat-like"/>
    <property type="match status" value="1"/>
</dbReference>
<dbReference type="Pfam" id="PF00400">
    <property type="entry name" value="WD40"/>
    <property type="match status" value="2"/>
</dbReference>
<dbReference type="SMART" id="SM00320">
    <property type="entry name" value="WD40"/>
    <property type="match status" value="3"/>
</dbReference>
<evidence type="ECO:0000313" key="6">
    <source>
        <dbReference type="EMBL" id="KAB7501100.1"/>
    </source>
</evidence>
<reference evidence="6 7" key="1">
    <citation type="journal article" date="2019" name="PLoS Biol.">
        <title>Sex chromosomes control vertical transmission of feminizing Wolbachia symbionts in an isopod.</title>
        <authorList>
            <person name="Becking T."/>
            <person name="Chebbi M.A."/>
            <person name="Giraud I."/>
            <person name="Moumen B."/>
            <person name="Laverre T."/>
            <person name="Caubet Y."/>
            <person name="Peccoud J."/>
            <person name="Gilbert C."/>
            <person name="Cordaux R."/>
        </authorList>
    </citation>
    <scope>NUCLEOTIDE SEQUENCE [LARGE SCALE GENOMIC DNA]</scope>
    <source>
        <strain evidence="6">ANa2</strain>
        <tissue evidence="6">Whole body excluding digestive tract and cuticle</tissue>
    </source>
</reference>
<proteinExistence type="inferred from homology"/>
<dbReference type="AlphaFoldDB" id="A0A5N5T7V4"/>